<keyword evidence="3" id="KW-0328">Glycosyltransferase</keyword>
<dbReference type="PANTHER" id="PTHR43646">
    <property type="entry name" value="GLYCOSYLTRANSFERASE"/>
    <property type="match status" value="1"/>
</dbReference>
<dbReference type="Pfam" id="PF00535">
    <property type="entry name" value="Glycos_transf_2"/>
    <property type="match status" value="1"/>
</dbReference>
<dbReference type="GO" id="GO:0005886">
    <property type="term" value="C:plasma membrane"/>
    <property type="evidence" value="ECO:0007669"/>
    <property type="project" value="UniProtKB-SubCell"/>
</dbReference>
<sequence>MTAPDTKDNRTTLSSDDKPSRVVIIVPTLNEAAHIIPVLRSLEPGARRLGAQIAVVDGGSDDGTVELVRQQAARFPAIVLLHNPKRLQAAAINLAAKHFRDQADWFIRVDAHAAYPEDYCEVLLDEARRTGAESVTVKMTAKGQGLIQRNIAAAQNAVFGNGGSVHRNGGEGRFVDHGHHALMQMSAFCTVGGYDEGFSHNEDAELDQRLRKAGYRIWLTAATGIAYFPRDTLGKLSRQYLNFGAGRFATALKHPGSLERRHFVLMGLAPVAGLSVFSVITPQAAIPLVMWFALCLVLGLVKALRCRAPDIAFCGIAAAVMQMSWSFGFWREVWRSSWCGLRAALANRWLQEQK</sequence>
<reference evidence="8 9" key="1">
    <citation type="submission" date="2017-11" db="EMBL/GenBank/DDBJ databases">
        <title>Revised Sequence and Annotation of the Rhodobaca barguzinensis strain alga05 Genome.</title>
        <authorList>
            <person name="Kopejtka K."/>
            <person name="Tomasch J.M."/>
            <person name="Bunk B."/>
            <person name="Koblizek M."/>
        </authorList>
    </citation>
    <scope>NUCLEOTIDE SEQUENCE [LARGE SCALE GENOMIC DNA]</scope>
    <source>
        <strain evidence="9">alga05</strain>
    </source>
</reference>
<feature type="transmembrane region" description="Helical" evidence="6">
    <location>
        <begin position="263"/>
        <end position="280"/>
    </location>
</feature>
<evidence type="ECO:0000256" key="6">
    <source>
        <dbReference type="SAM" id="Phobius"/>
    </source>
</evidence>
<evidence type="ECO:0000259" key="7">
    <source>
        <dbReference type="Pfam" id="PF00535"/>
    </source>
</evidence>
<evidence type="ECO:0000256" key="3">
    <source>
        <dbReference type="ARBA" id="ARBA00022676"/>
    </source>
</evidence>
<dbReference type="Proteomes" id="UP000228948">
    <property type="component" value="Chromosome"/>
</dbReference>
<protein>
    <submittedName>
        <fullName evidence="8">Glycosyltransferase family 2 protein</fullName>
    </submittedName>
</protein>
<keyword evidence="6" id="KW-0812">Transmembrane</keyword>
<comment type="subcellular location">
    <subcellularLocation>
        <location evidence="1">Cell membrane</location>
    </subcellularLocation>
</comment>
<proteinExistence type="predicted"/>
<evidence type="ECO:0000313" key="8">
    <source>
        <dbReference type="EMBL" id="ATX64669.1"/>
    </source>
</evidence>
<dbReference type="GO" id="GO:0016757">
    <property type="term" value="F:glycosyltransferase activity"/>
    <property type="evidence" value="ECO:0007669"/>
    <property type="project" value="UniProtKB-KW"/>
</dbReference>
<feature type="domain" description="Glycosyltransferase 2-like" evidence="7">
    <location>
        <begin position="24"/>
        <end position="187"/>
    </location>
</feature>
<keyword evidence="6" id="KW-1133">Transmembrane helix</keyword>
<dbReference type="OrthoDB" id="5291101at2"/>
<dbReference type="CDD" id="cd02525">
    <property type="entry name" value="Succinoglycan_BP_ExoA"/>
    <property type="match status" value="1"/>
</dbReference>
<dbReference type="InterPro" id="IPR001173">
    <property type="entry name" value="Glyco_trans_2-like"/>
</dbReference>
<dbReference type="STRING" id="441209.GCA_001870665_00935"/>
<keyword evidence="9" id="KW-1185">Reference proteome</keyword>
<keyword evidence="4 8" id="KW-0808">Transferase</keyword>
<dbReference type="EMBL" id="CP024899">
    <property type="protein sequence ID" value="ATX64669.1"/>
    <property type="molecule type" value="Genomic_DNA"/>
</dbReference>
<evidence type="ECO:0000256" key="5">
    <source>
        <dbReference type="ARBA" id="ARBA00023136"/>
    </source>
</evidence>
<dbReference type="RefSeq" id="WP_071479992.1">
    <property type="nucleotide sequence ID" value="NZ_CP024899.1"/>
</dbReference>
<feature type="transmembrane region" description="Helical" evidence="6">
    <location>
        <begin position="286"/>
        <end position="304"/>
    </location>
</feature>
<dbReference type="InterPro" id="IPR029044">
    <property type="entry name" value="Nucleotide-diphossugar_trans"/>
</dbReference>
<keyword evidence="2" id="KW-1003">Cell membrane</keyword>
<dbReference type="Gene3D" id="3.90.550.10">
    <property type="entry name" value="Spore Coat Polysaccharide Biosynthesis Protein SpsA, Chain A"/>
    <property type="match status" value="1"/>
</dbReference>
<dbReference type="KEGG" id="rbg:BG454_01505"/>
<keyword evidence="5 6" id="KW-0472">Membrane</keyword>
<dbReference type="SUPFAM" id="SSF53448">
    <property type="entry name" value="Nucleotide-diphospho-sugar transferases"/>
    <property type="match status" value="1"/>
</dbReference>
<gene>
    <name evidence="8" type="ORF">BG454_01505</name>
</gene>
<dbReference type="AlphaFoldDB" id="A0A2K8K5G6"/>
<evidence type="ECO:0000256" key="1">
    <source>
        <dbReference type="ARBA" id="ARBA00004236"/>
    </source>
</evidence>
<organism evidence="8 9">
    <name type="scientific">Roseinatronobacter bogoriensis subsp. barguzinensis</name>
    <dbReference type="NCBI Taxonomy" id="441209"/>
    <lineage>
        <taxon>Bacteria</taxon>
        <taxon>Pseudomonadati</taxon>
        <taxon>Pseudomonadota</taxon>
        <taxon>Alphaproteobacteria</taxon>
        <taxon>Rhodobacterales</taxon>
        <taxon>Paracoccaceae</taxon>
        <taxon>Roseinatronobacter</taxon>
    </lineage>
</organism>
<evidence type="ECO:0000256" key="4">
    <source>
        <dbReference type="ARBA" id="ARBA00022679"/>
    </source>
</evidence>
<name>A0A2K8K5G6_9RHOB</name>
<evidence type="ECO:0000256" key="2">
    <source>
        <dbReference type="ARBA" id="ARBA00022475"/>
    </source>
</evidence>
<dbReference type="PANTHER" id="PTHR43646:SF2">
    <property type="entry name" value="GLYCOSYLTRANSFERASE 2-LIKE DOMAIN-CONTAINING PROTEIN"/>
    <property type="match status" value="1"/>
</dbReference>
<evidence type="ECO:0000313" key="9">
    <source>
        <dbReference type="Proteomes" id="UP000228948"/>
    </source>
</evidence>
<accession>A0A2K8K5G6</accession>